<dbReference type="GO" id="GO:0000287">
    <property type="term" value="F:magnesium ion binding"/>
    <property type="evidence" value="ECO:0007669"/>
    <property type="project" value="InterPro"/>
</dbReference>
<dbReference type="UniPathway" id="UPA00017"/>
<dbReference type="Proteomes" id="UP000290287">
    <property type="component" value="Unassembled WGS sequence"/>
</dbReference>
<dbReference type="InterPro" id="IPR041354">
    <property type="entry name" value="4PPT_N"/>
</dbReference>
<comment type="caution">
    <text evidence="16">The sequence shown here is derived from an EMBL/GenBank/DDBJ whole genome shotgun (WGS) entry which is preliminary data.</text>
</comment>
<evidence type="ECO:0000256" key="12">
    <source>
        <dbReference type="PIRSR" id="PIRSR603542-1"/>
    </source>
</evidence>
<feature type="binding site" evidence="12">
    <location>
        <position position="51"/>
    </location>
    <ligand>
        <name>CoA</name>
        <dbReference type="ChEBI" id="CHEBI:57287"/>
    </ligand>
</feature>
<evidence type="ECO:0000256" key="8">
    <source>
        <dbReference type="ARBA" id="ARBA00029894"/>
    </source>
</evidence>
<feature type="binding site" evidence="12">
    <location>
        <begin position="95"/>
        <end position="96"/>
    </location>
    <ligand>
        <name>CoA</name>
        <dbReference type="ChEBI" id="CHEBI:57287"/>
    </ligand>
</feature>
<evidence type="ECO:0000256" key="5">
    <source>
        <dbReference type="ARBA" id="ARBA00019087"/>
    </source>
</evidence>
<dbReference type="PANTHER" id="PTHR38096:SF1">
    <property type="entry name" value="ENTEROBACTIN SYNTHASE COMPONENT D"/>
    <property type="match status" value="1"/>
</dbReference>
<dbReference type="OrthoDB" id="8210607at2"/>
<dbReference type="Pfam" id="PF17837">
    <property type="entry name" value="4PPT_N"/>
    <property type="match status" value="1"/>
</dbReference>
<dbReference type="GO" id="GO:0009366">
    <property type="term" value="C:enterobactin synthetase complex"/>
    <property type="evidence" value="ECO:0007669"/>
    <property type="project" value="InterPro"/>
</dbReference>
<evidence type="ECO:0000256" key="13">
    <source>
        <dbReference type="PIRSR" id="PIRSR603542-2"/>
    </source>
</evidence>
<dbReference type="GO" id="GO:0009239">
    <property type="term" value="P:enterobactin biosynthetic process"/>
    <property type="evidence" value="ECO:0007669"/>
    <property type="project" value="UniProtKB-UniPathway"/>
</dbReference>
<evidence type="ECO:0000256" key="9">
    <source>
        <dbReference type="ARBA" id="ARBA00031996"/>
    </source>
</evidence>
<evidence type="ECO:0000256" key="7">
    <source>
        <dbReference type="ARBA" id="ARBA00023191"/>
    </source>
</evidence>
<evidence type="ECO:0000256" key="11">
    <source>
        <dbReference type="ARBA" id="ARBA00049191"/>
    </source>
</evidence>
<evidence type="ECO:0000256" key="4">
    <source>
        <dbReference type="ARBA" id="ARBA00011503"/>
    </source>
</evidence>
<keyword evidence="6 16" id="KW-0808">Transferase</keyword>
<evidence type="ECO:0000259" key="14">
    <source>
        <dbReference type="Pfam" id="PF01648"/>
    </source>
</evidence>
<dbReference type="GO" id="GO:0005886">
    <property type="term" value="C:plasma membrane"/>
    <property type="evidence" value="ECO:0007669"/>
    <property type="project" value="TreeGrafter"/>
</dbReference>
<dbReference type="PRINTS" id="PR01399">
    <property type="entry name" value="ENTSNTHTASED"/>
</dbReference>
<comment type="similarity">
    <text evidence="3">Belongs to the P-Pant transferase superfamily. EntD family.</text>
</comment>
<comment type="catalytic activity">
    <reaction evidence="10">
        <text>apo-[aryl-carrier protein] + CoA = holo-[aryl-carrier protein] + adenosine 3',5'-bisphosphate + H(+)</text>
        <dbReference type="Rhea" id="RHEA:48404"/>
        <dbReference type="Rhea" id="RHEA-COMP:15903"/>
        <dbReference type="Rhea" id="RHEA-COMP:17557"/>
        <dbReference type="ChEBI" id="CHEBI:15378"/>
        <dbReference type="ChEBI" id="CHEBI:29999"/>
        <dbReference type="ChEBI" id="CHEBI:57287"/>
        <dbReference type="ChEBI" id="CHEBI:58343"/>
        <dbReference type="ChEBI" id="CHEBI:64479"/>
    </reaction>
</comment>
<evidence type="ECO:0000313" key="16">
    <source>
        <dbReference type="EMBL" id="RXJ71045.1"/>
    </source>
</evidence>
<evidence type="ECO:0000256" key="2">
    <source>
        <dbReference type="ARBA" id="ARBA00004993"/>
    </source>
</evidence>
<reference evidence="16 17" key="1">
    <citation type="submission" date="2017-10" db="EMBL/GenBank/DDBJ databases">
        <title>Nyctiphanis sp. nov., isolated from the stomach of the euphausiid Nyctiphanes simplex (Hansen, 1911) in the Gulf of California.</title>
        <authorList>
            <person name="Gomez-Gil B."/>
            <person name="Aguilar-Mendez M."/>
            <person name="Lopez-Cortes A."/>
            <person name="Gomez-Gutierrez J."/>
            <person name="Roque A."/>
            <person name="Lang E."/>
            <person name="Gonzalez-Castillo A."/>
        </authorList>
    </citation>
    <scope>NUCLEOTIDE SEQUENCE [LARGE SCALE GENOMIC DNA]</scope>
    <source>
        <strain evidence="16 17">CAIM 600</strain>
    </source>
</reference>
<sequence length="231" mass="26227">MFIDKPESIPLRDFDGVCLMANFNKERFDVDNFELLNIPMPQHIVKSVKKRQAEYLAGRYLAKLAQERLNGIASEIATGPQREPLWPNGLIGSISHHQSQAVCALTKQSNPEQGIGIDIESVVDEETQAALIKTVVIEEERMLLKNYFTESEGLTAIFSAKESIFKACYPQVKGYFDFLDVQLISCSRESFHFIFNKKLSNFINEGNIIPVSIYPQNDTILTFTDSNWIKN</sequence>
<dbReference type="Pfam" id="PF01648">
    <property type="entry name" value="ACPS"/>
    <property type="match status" value="1"/>
</dbReference>
<dbReference type="EMBL" id="PEIB01000041">
    <property type="protein sequence ID" value="RXJ71045.1"/>
    <property type="molecule type" value="Genomic_DNA"/>
</dbReference>
<evidence type="ECO:0000256" key="3">
    <source>
        <dbReference type="ARBA" id="ARBA00008342"/>
    </source>
</evidence>
<feature type="binding site" evidence="13">
    <location>
        <position position="120"/>
    </location>
    <ligand>
        <name>Mg(2+)</name>
        <dbReference type="ChEBI" id="CHEBI:18420"/>
    </ligand>
</feature>
<dbReference type="InterPro" id="IPR008278">
    <property type="entry name" value="4-PPantetheinyl_Trfase_dom"/>
</dbReference>
<keyword evidence="17" id="KW-1185">Reference proteome</keyword>
<dbReference type="InterPro" id="IPR003542">
    <property type="entry name" value="Enbac_synth_compD-like"/>
</dbReference>
<comment type="pathway">
    <text evidence="2">Siderophore biosynthesis; enterobactin biosynthesis.</text>
</comment>
<proteinExistence type="inferred from homology"/>
<feature type="binding site" evidence="13">
    <location>
        <position position="119"/>
    </location>
    <ligand>
        <name>Mg(2+)</name>
        <dbReference type="ChEBI" id="CHEBI:18420"/>
    </ligand>
</feature>
<comment type="subunit">
    <text evidence="4">EntB, EntD, EntE, and EntF form a multienzyme complex called enterobactin synthase.</text>
</comment>
<keyword evidence="13" id="KW-0479">Metal-binding</keyword>
<feature type="binding site" evidence="12">
    <location>
        <position position="59"/>
    </location>
    <ligand>
        <name>CoA</name>
        <dbReference type="ChEBI" id="CHEBI:57287"/>
    </ligand>
</feature>
<dbReference type="AlphaFoldDB" id="A0A4Q0YL00"/>
<organism evidence="16 17">
    <name type="scientific">Veronia nyctiphanis</name>
    <dbReference type="NCBI Taxonomy" id="1278244"/>
    <lineage>
        <taxon>Bacteria</taxon>
        <taxon>Pseudomonadati</taxon>
        <taxon>Pseudomonadota</taxon>
        <taxon>Gammaproteobacteria</taxon>
        <taxon>Vibrionales</taxon>
        <taxon>Vibrionaceae</taxon>
        <taxon>Veronia</taxon>
    </lineage>
</organism>
<comment type="function">
    <text evidence="1">Involved in the biosynthesis of the siderophore enterobactin (enterochelin), which is a macrocyclic trimeric lactone of N-(2,3-dihydroxybenzoyl)-serine. The serine trilactone serves as a scaffolding for the three catechol functionalities that provide hexadentate coordination for the tightly ligated iron(2+) atoms. Plays an essential role in the assembly of the enterobactin by catalyzing the transfer of the 4'-phosphopantetheine (Ppant) moiety from coenzyme A to the apo-domains of both EntB (ArCP domain) and EntF (PCP domain) to yield their holo-forms which make them competent for the activation of 2,3-dihydroxybenzoate (DHB) and L-serine, respectively.</text>
</comment>
<dbReference type="InterPro" id="IPR037143">
    <property type="entry name" value="4-PPantetheinyl_Trfase_dom_sf"/>
</dbReference>
<evidence type="ECO:0000259" key="15">
    <source>
        <dbReference type="Pfam" id="PF17837"/>
    </source>
</evidence>
<feature type="binding site" evidence="12">
    <location>
        <position position="166"/>
    </location>
    <ligand>
        <name>CoA</name>
        <dbReference type="ChEBI" id="CHEBI:57287"/>
    </ligand>
</feature>
<dbReference type="RefSeq" id="WP_129124013.1">
    <property type="nucleotide sequence ID" value="NZ_PEIB01000041.1"/>
</dbReference>
<dbReference type="PANTHER" id="PTHR38096">
    <property type="entry name" value="ENTEROBACTIN SYNTHASE COMPONENT D"/>
    <property type="match status" value="1"/>
</dbReference>
<dbReference type="Gene3D" id="3.90.470.20">
    <property type="entry name" value="4'-phosphopantetheinyl transferase domain"/>
    <property type="match status" value="1"/>
</dbReference>
<evidence type="ECO:0000256" key="10">
    <source>
        <dbReference type="ARBA" id="ARBA00049176"/>
    </source>
</evidence>
<dbReference type="GO" id="GO:0008897">
    <property type="term" value="F:holo-[acyl-carrier-protein] synthase activity"/>
    <property type="evidence" value="ECO:0007669"/>
    <property type="project" value="InterPro"/>
</dbReference>
<feature type="binding site" evidence="13">
    <location>
        <position position="118"/>
    </location>
    <ligand>
        <name>Mg(2+)</name>
        <dbReference type="ChEBI" id="CHEBI:18420"/>
    </ligand>
</feature>
<comment type="catalytic activity">
    <reaction evidence="11">
        <text>apo-[peptidyl-carrier protein] + CoA = holo-[peptidyl-carrier protein] + adenosine 3',5'-bisphosphate + H(+)</text>
        <dbReference type="Rhea" id="RHEA:46228"/>
        <dbReference type="Rhea" id="RHEA-COMP:11479"/>
        <dbReference type="Rhea" id="RHEA-COMP:11480"/>
        <dbReference type="ChEBI" id="CHEBI:15378"/>
        <dbReference type="ChEBI" id="CHEBI:29999"/>
        <dbReference type="ChEBI" id="CHEBI:57287"/>
        <dbReference type="ChEBI" id="CHEBI:58343"/>
        <dbReference type="ChEBI" id="CHEBI:64479"/>
    </reaction>
</comment>
<dbReference type="SUPFAM" id="SSF56214">
    <property type="entry name" value="4'-phosphopantetheinyl transferase"/>
    <property type="match status" value="1"/>
</dbReference>
<gene>
    <name evidence="16" type="ORF">CS022_21825</name>
</gene>
<protein>
    <recommendedName>
        <fullName evidence="5">Enterobactin synthase component D</fullName>
    </recommendedName>
    <alternativeName>
        <fullName evidence="8">4'-phosphopantetheinyl transferase EntD</fullName>
    </alternativeName>
    <alternativeName>
        <fullName evidence="9">Enterochelin synthase D</fullName>
    </alternativeName>
</protein>
<feature type="binding site" evidence="12">
    <location>
        <position position="118"/>
    </location>
    <ligand>
        <name>CoA</name>
        <dbReference type="ChEBI" id="CHEBI:57287"/>
    </ligand>
</feature>
<keyword evidence="13" id="KW-0460">Magnesium</keyword>
<feature type="domain" description="4'-phosphopantetheinyl transferase" evidence="14">
    <location>
        <begin position="114"/>
        <end position="197"/>
    </location>
</feature>
<feature type="binding site" evidence="12">
    <location>
        <position position="162"/>
    </location>
    <ligand>
        <name>CoA</name>
        <dbReference type="ChEBI" id="CHEBI:57287"/>
    </ligand>
</feature>
<name>A0A4Q0YL00_9GAMM</name>
<evidence type="ECO:0000256" key="6">
    <source>
        <dbReference type="ARBA" id="ARBA00022679"/>
    </source>
</evidence>
<accession>A0A4Q0YL00</accession>
<comment type="cofactor">
    <cofactor evidence="13">
        <name>Mg(2+)</name>
        <dbReference type="ChEBI" id="CHEBI:18420"/>
    </cofactor>
</comment>
<feature type="domain" description="4'-phosphopantetheinyl transferase N-terminal" evidence="15">
    <location>
        <begin position="42"/>
        <end position="105"/>
    </location>
</feature>
<evidence type="ECO:0000313" key="17">
    <source>
        <dbReference type="Proteomes" id="UP000290287"/>
    </source>
</evidence>
<evidence type="ECO:0000256" key="1">
    <source>
        <dbReference type="ARBA" id="ARBA00003937"/>
    </source>
</evidence>
<keyword evidence="7" id="KW-0259">Enterobactin biosynthesis</keyword>